<organism evidence="6">
    <name type="scientific">marine metagenome</name>
    <dbReference type="NCBI Taxonomy" id="408172"/>
    <lineage>
        <taxon>unclassified sequences</taxon>
        <taxon>metagenomes</taxon>
        <taxon>ecological metagenomes</taxon>
    </lineage>
</organism>
<feature type="domain" description="ABC transporter" evidence="5">
    <location>
        <begin position="42"/>
        <end position="278"/>
    </location>
</feature>
<evidence type="ECO:0000256" key="4">
    <source>
        <dbReference type="ARBA" id="ARBA00022840"/>
    </source>
</evidence>
<dbReference type="Gene3D" id="3.10.580.10">
    <property type="entry name" value="CBS-domain"/>
    <property type="match status" value="1"/>
</dbReference>
<name>A0A381P436_9ZZZZ</name>
<comment type="similarity">
    <text evidence="1">Belongs to the ABC transporter superfamily.</text>
</comment>
<gene>
    <name evidence="6" type="ORF">METZ01_LOCUS14051</name>
</gene>
<dbReference type="InterPro" id="IPR005892">
    <property type="entry name" value="Gly-betaine_transp_ATP-bd"/>
</dbReference>
<keyword evidence="3" id="KW-0547">Nucleotide-binding</keyword>
<dbReference type="GO" id="GO:0016020">
    <property type="term" value="C:membrane"/>
    <property type="evidence" value="ECO:0007669"/>
    <property type="project" value="InterPro"/>
</dbReference>
<accession>A0A381P436</accession>
<dbReference type="SMART" id="SM00382">
    <property type="entry name" value="AAA"/>
    <property type="match status" value="1"/>
</dbReference>
<protein>
    <recommendedName>
        <fullName evidence="5">ABC transporter domain-containing protein</fullName>
    </recommendedName>
</protein>
<dbReference type="PROSITE" id="PS50893">
    <property type="entry name" value="ABC_TRANSPORTER_2"/>
    <property type="match status" value="1"/>
</dbReference>
<dbReference type="InterPro" id="IPR003593">
    <property type="entry name" value="AAA+_ATPase"/>
</dbReference>
<proteinExistence type="inferred from homology"/>
<dbReference type="NCBIfam" id="TIGR01186">
    <property type="entry name" value="proV"/>
    <property type="match status" value="1"/>
</dbReference>
<keyword evidence="2" id="KW-0813">Transport</keyword>
<dbReference type="InterPro" id="IPR027417">
    <property type="entry name" value="P-loop_NTPase"/>
</dbReference>
<dbReference type="GO" id="GO:0031460">
    <property type="term" value="P:glycine betaine transport"/>
    <property type="evidence" value="ECO:0007669"/>
    <property type="project" value="InterPro"/>
</dbReference>
<evidence type="ECO:0000256" key="1">
    <source>
        <dbReference type="ARBA" id="ARBA00005417"/>
    </source>
</evidence>
<dbReference type="GO" id="GO:0016887">
    <property type="term" value="F:ATP hydrolysis activity"/>
    <property type="evidence" value="ECO:0007669"/>
    <property type="project" value="InterPro"/>
</dbReference>
<dbReference type="InterPro" id="IPR017871">
    <property type="entry name" value="ABC_transporter-like_CS"/>
</dbReference>
<dbReference type="Gene3D" id="3.40.50.300">
    <property type="entry name" value="P-loop containing nucleotide triphosphate hydrolases"/>
    <property type="match status" value="1"/>
</dbReference>
<dbReference type="GO" id="GO:0006950">
    <property type="term" value="P:response to stress"/>
    <property type="evidence" value="ECO:0007669"/>
    <property type="project" value="UniProtKB-ARBA"/>
</dbReference>
<keyword evidence="4" id="KW-0067">ATP-binding</keyword>
<dbReference type="PANTHER" id="PTHR43869">
    <property type="entry name" value="GLYCINE BETAINE/PROLINE BETAINE TRANSPORT SYSTEM ATP-BINDING PROTEIN PROV"/>
    <property type="match status" value="1"/>
</dbReference>
<dbReference type="InterPro" id="IPR051921">
    <property type="entry name" value="ABC_osmolyte_uptake_ATP-bind"/>
</dbReference>
<dbReference type="FunFam" id="3.40.50.300:FF:000201">
    <property type="entry name" value="Glycine betaine/L-proline ABC transporter ATP-binding protein"/>
    <property type="match status" value="1"/>
</dbReference>
<evidence type="ECO:0000256" key="2">
    <source>
        <dbReference type="ARBA" id="ARBA00022448"/>
    </source>
</evidence>
<dbReference type="InterPro" id="IPR046342">
    <property type="entry name" value="CBS_dom_sf"/>
</dbReference>
<dbReference type="CDD" id="cd03294">
    <property type="entry name" value="ABC_Pro_Gly_Betaine"/>
    <property type="match status" value="1"/>
</dbReference>
<dbReference type="GO" id="GO:0005524">
    <property type="term" value="F:ATP binding"/>
    <property type="evidence" value="ECO:0007669"/>
    <property type="project" value="UniProtKB-KW"/>
</dbReference>
<evidence type="ECO:0000259" key="5">
    <source>
        <dbReference type="PROSITE" id="PS50893"/>
    </source>
</evidence>
<dbReference type="AlphaFoldDB" id="A0A381P436"/>
<reference evidence="6" key="1">
    <citation type="submission" date="2018-05" db="EMBL/GenBank/DDBJ databases">
        <authorList>
            <person name="Lanie J.A."/>
            <person name="Ng W.-L."/>
            <person name="Kazmierczak K.M."/>
            <person name="Andrzejewski T.M."/>
            <person name="Davidsen T.M."/>
            <person name="Wayne K.J."/>
            <person name="Tettelin H."/>
            <person name="Glass J.I."/>
            <person name="Rusch D."/>
            <person name="Podicherti R."/>
            <person name="Tsui H.-C.T."/>
            <person name="Winkler M.E."/>
        </authorList>
    </citation>
    <scope>NUCLEOTIDE SEQUENCE</scope>
</reference>
<dbReference type="EMBL" id="UINC01000787">
    <property type="protein sequence ID" value="SUZ61197.1"/>
    <property type="molecule type" value="Genomic_DNA"/>
</dbReference>
<evidence type="ECO:0000313" key="6">
    <source>
        <dbReference type="EMBL" id="SUZ61197.1"/>
    </source>
</evidence>
<dbReference type="SUPFAM" id="SSF52540">
    <property type="entry name" value="P-loop containing nucleoside triphosphate hydrolases"/>
    <property type="match status" value="1"/>
</dbReference>
<dbReference type="SUPFAM" id="SSF54631">
    <property type="entry name" value="CBS-domain pair"/>
    <property type="match status" value="1"/>
</dbReference>
<sequence>MLTASDADKIDTKPPPQIACRNLWKIFGNQADQLADSVKPSISSEEVLRETGNVLAVRDVSFEVSPGETFVIMGLSGSGKSTLVRCLSRLIEPTQGEICIDGEDLLGMNDRQLREVRRHKMSMVFQHFGNLPHKRVLENVAYGLQIQGVDKETYLKRAEEVIELVGLTGWEDRYPGELSGGMQQRVGLARALAVNPEILLFDEPFSALDPLIRRDMQDELIKLQETVQKTIVFITHDFLEALKLGDRIALMKDGAFVQVGTPEEVVSLPIDDYVRDFTRDVPRSKVLTAQTAMAKPDLVASVDETPSKVLSWIKDFSYECAFVVDKCGKLKGVVLPEELSVAVAEGCLDLSLVADDSFPTAFPDSKIEDLLPLCIAHATPIAVVDAEDHLLGSISRQALMSALVAKADLEV</sequence>
<dbReference type="PROSITE" id="PS00211">
    <property type="entry name" value="ABC_TRANSPORTER_1"/>
    <property type="match status" value="1"/>
</dbReference>
<dbReference type="Pfam" id="PF00005">
    <property type="entry name" value="ABC_tran"/>
    <property type="match status" value="1"/>
</dbReference>
<dbReference type="InterPro" id="IPR003439">
    <property type="entry name" value="ABC_transporter-like_ATP-bd"/>
</dbReference>
<evidence type="ECO:0000256" key="3">
    <source>
        <dbReference type="ARBA" id="ARBA00022741"/>
    </source>
</evidence>
<dbReference type="PANTHER" id="PTHR43869:SF1">
    <property type="entry name" value="GLYCINE BETAINE_PROLINE BETAINE TRANSPORT SYSTEM ATP-BINDING PROTEIN PROV"/>
    <property type="match status" value="1"/>
</dbReference>